<dbReference type="CDD" id="cd12148">
    <property type="entry name" value="fungal_TF_MHR"/>
    <property type="match status" value="1"/>
</dbReference>
<proteinExistence type="predicted"/>
<dbReference type="EMBL" id="CDMC01000028">
    <property type="protein sequence ID" value="CEL11591.1"/>
    <property type="molecule type" value="Genomic_DNA"/>
</dbReference>
<feature type="region of interest" description="Disordered" evidence="5">
    <location>
        <begin position="383"/>
        <end position="415"/>
    </location>
</feature>
<dbReference type="PANTHER" id="PTHR31001">
    <property type="entry name" value="UNCHARACTERIZED TRANSCRIPTIONAL REGULATORY PROTEIN"/>
    <property type="match status" value="1"/>
</dbReference>
<keyword evidence="4" id="KW-0539">Nucleus</keyword>
<evidence type="ECO:0000313" key="7">
    <source>
        <dbReference type="Proteomes" id="UP000054771"/>
    </source>
</evidence>
<evidence type="ECO:0000256" key="3">
    <source>
        <dbReference type="ARBA" id="ARBA00023163"/>
    </source>
</evidence>
<evidence type="ECO:0008006" key="8">
    <source>
        <dbReference type="Google" id="ProtNLM"/>
    </source>
</evidence>
<sequence>MEGLGTNAAIMGFRALAHSLEVYHPPMSQAVALFEIFKTNVSTTVRIFHVPTLDRIFWDAIAAMGAIDKHTEALLFAIYYSTVISMDPDQCMNLLGIPRASALETYRFAVEQALARADLLNTQNLIREPIVHACVFDTKMPLNINDIDITAEMTQPPGERDGGTEMTLCLMRCEVMRAVWKIGYLAPRTRPPPSLRDNQPARNREALAAELQNCLETQYLKHCDSSSPFLRVSSTVARLMILRMWMAVLFTQSQKDRQIRDRLFRDSIEVLQLSAFLLTNKEVQPWAWHSKTHIQWHAVAFVLADLCWRPPSAECDHAWECVNAVYDQWSTMETERKGNMWRPIRRLMARVRYVREIQRTTNSTESMRKNSWRIGVGATTPAVEEGATSIAPTVGASTGQDPDWERVNQRTNGEGAMGYPGFGHILGDTADIFDLTTLDIFGLLSESAITFQNTQLENP</sequence>
<dbReference type="GO" id="GO:0005634">
    <property type="term" value="C:nucleus"/>
    <property type="evidence" value="ECO:0007669"/>
    <property type="project" value="UniProtKB-SubCell"/>
</dbReference>
<keyword evidence="3" id="KW-0804">Transcription</keyword>
<accession>A0A0U5GJL5</accession>
<gene>
    <name evidence="6" type="ORF">ASPCAL14693</name>
</gene>
<dbReference type="OMA" id="HAWTAVE"/>
<reference evidence="7" key="1">
    <citation type="journal article" date="2016" name="Genome Announc.">
        <title>Draft genome sequences of fungus Aspergillus calidoustus.</title>
        <authorList>
            <person name="Horn F."/>
            <person name="Linde J."/>
            <person name="Mattern D.J."/>
            <person name="Walther G."/>
            <person name="Guthke R."/>
            <person name="Scherlach K."/>
            <person name="Martin K."/>
            <person name="Brakhage A.A."/>
            <person name="Petzke L."/>
            <person name="Valiante V."/>
        </authorList>
    </citation>
    <scope>NUCLEOTIDE SEQUENCE [LARGE SCALE GENOMIC DNA]</scope>
    <source>
        <strain evidence="7">SF006504</strain>
    </source>
</reference>
<protein>
    <recommendedName>
        <fullName evidence="8">Transcription factor domain-containing protein</fullName>
    </recommendedName>
</protein>
<keyword evidence="2" id="KW-0805">Transcription regulation</keyword>
<dbReference type="PANTHER" id="PTHR31001:SF57">
    <property type="entry name" value="ZN(II)2CYS6 TRANSCRIPTION FACTOR (EUROFUNG)"/>
    <property type="match status" value="1"/>
</dbReference>
<evidence type="ECO:0000256" key="4">
    <source>
        <dbReference type="ARBA" id="ARBA00023242"/>
    </source>
</evidence>
<evidence type="ECO:0000256" key="5">
    <source>
        <dbReference type="SAM" id="MobiDB-lite"/>
    </source>
</evidence>
<keyword evidence="7" id="KW-1185">Reference proteome</keyword>
<evidence type="ECO:0000313" key="6">
    <source>
        <dbReference type="EMBL" id="CEL11591.1"/>
    </source>
</evidence>
<dbReference type="InterPro" id="IPR050613">
    <property type="entry name" value="Sec_Metabolite_Reg"/>
</dbReference>
<evidence type="ECO:0000256" key="2">
    <source>
        <dbReference type="ARBA" id="ARBA00023015"/>
    </source>
</evidence>
<comment type="subcellular location">
    <subcellularLocation>
        <location evidence="1">Nucleus</location>
    </subcellularLocation>
</comment>
<dbReference type="Proteomes" id="UP000054771">
    <property type="component" value="Unassembled WGS sequence"/>
</dbReference>
<organism evidence="6 7">
    <name type="scientific">Aspergillus calidoustus</name>
    <dbReference type="NCBI Taxonomy" id="454130"/>
    <lineage>
        <taxon>Eukaryota</taxon>
        <taxon>Fungi</taxon>
        <taxon>Dikarya</taxon>
        <taxon>Ascomycota</taxon>
        <taxon>Pezizomycotina</taxon>
        <taxon>Eurotiomycetes</taxon>
        <taxon>Eurotiomycetidae</taxon>
        <taxon>Eurotiales</taxon>
        <taxon>Aspergillaceae</taxon>
        <taxon>Aspergillus</taxon>
        <taxon>Aspergillus subgen. Nidulantes</taxon>
    </lineage>
</organism>
<dbReference type="OrthoDB" id="442352at2759"/>
<dbReference type="AlphaFoldDB" id="A0A0U5GJL5"/>
<dbReference type="STRING" id="454130.A0A0U5GJL5"/>
<evidence type="ECO:0000256" key="1">
    <source>
        <dbReference type="ARBA" id="ARBA00004123"/>
    </source>
</evidence>
<name>A0A0U5GJL5_ASPCI</name>